<dbReference type="InterPro" id="IPR042099">
    <property type="entry name" value="ANL_N_sf"/>
</dbReference>
<dbReference type="Proteomes" id="UP000000377">
    <property type="component" value="Chromosome"/>
</dbReference>
<dbReference type="eggNOG" id="COG0318">
    <property type="taxonomic scope" value="Bacteria"/>
</dbReference>
<feature type="domain" description="AMP-binding enzyme C-terminal" evidence="3">
    <location>
        <begin position="412"/>
        <end position="495"/>
    </location>
</feature>
<keyword evidence="1" id="KW-0436">Ligase</keyword>
<dbReference type="Pfam" id="PF00501">
    <property type="entry name" value="AMP-binding"/>
    <property type="match status" value="2"/>
</dbReference>
<dbReference type="Pfam" id="PF13193">
    <property type="entry name" value="AMP-binding_C"/>
    <property type="match status" value="1"/>
</dbReference>
<evidence type="ECO:0000256" key="1">
    <source>
        <dbReference type="ARBA" id="ARBA00022598"/>
    </source>
</evidence>
<dbReference type="Gene3D" id="3.40.50.12780">
    <property type="entry name" value="N-terminal domain of ligase-like"/>
    <property type="match status" value="2"/>
</dbReference>
<proteinExistence type="predicted"/>
<dbReference type="PATRIC" id="fig|749414.3.peg.1693"/>
<evidence type="ECO:0000259" key="2">
    <source>
        <dbReference type="Pfam" id="PF00501"/>
    </source>
</evidence>
<dbReference type="InterPro" id="IPR000873">
    <property type="entry name" value="AMP-dep_synth/lig_dom"/>
</dbReference>
<protein>
    <submittedName>
        <fullName evidence="4">AMP-binding protein</fullName>
    </submittedName>
</protein>
<accession>D7CFM5</accession>
<dbReference type="EMBL" id="CP002047">
    <property type="protein sequence ID" value="ADI04761.1"/>
    <property type="molecule type" value="Genomic_DNA"/>
</dbReference>
<dbReference type="InterPro" id="IPR020845">
    <property type="entry name" value="AMP-binding_CS"/>
</dbReference>
<evidence type="ECO:0000259" key="3">
    <source>
        <dbReference type="Pfam" id="PF13193"/>
    </source>
</evidence>
<dbReference type="PANTHER" id="PTHR43352:SF1">
    <property type="entry name" value="ANTHRANILATE--COA LIGASE"/>
    <property type="match status" value="1"/>
</dbReference>
<dbReference type="STRING" id="749414.SBI_01640"/>
<dbReference type="SUPFAM" id="SSF56801">
    <property type="entry name" value="Acetyl-CoA synthetase-like"/>
    <property type="match status" value="2"/>
</dbReference>
<evidence type="ECO:0000313" key="4">
    <source>
        <dbReference type="EMBL" id="ADI04761.1"/>
    </source>
</evidence>
<sequence length="1063" mass="113684">MTAAPAPANLAEHLAVRAEQAGWSARPAFVEGHRVWTHGEIHDLAARMATVLARRGVTAGDRILIALPDGVPWVSAFLATARLGGIAVLVNPALTADEHRFMAENSKAVLCVSGPGIEDHFEADRWLGADQLSALACTASPATAAEPVTARAPLYIQYTSGTTGRPKGVVHCHGDPAAYWELVGKDVLDIGPDDVAFSVSRLFYAYGFGNAFVFPLFSGSSAVLTSSRPGPSLTDDVIARHRVSVLYSVPSAYAALVDERGAGHAACFSSVRAAVSAGEGLPGTLGERVGELLGAPVLEQIGSTEAGHAFCANSVWANSPGTVGLPVPRFELELRDGTGAVVPDGAEGELWVRGPTVTPGYLGLPEESRARLVGGWLGTRDRARREPDGSYRHLGRVDDLEMVGGITVSPLEVENVLRRHPSVREVAVAAVPDDRGATRLHAFVVPAAPTGEGSGIDGRALSADLIALARRRLAAFKAPRAVHLVPSLPRTPSGKLRRHLVRQGAWGPGERRAPRGGARSVDVHRARKDPDMLRQLMPEHGFYIGLMFREAAARHGNVPVTLDRPLDIAPDAGTELGYAELADLVDDMAGRLWAAGVRPSEHVAIHKTDNVDIALLACAVSRIGAVPALLSPSLDGSVTGVLLDRLHAPWLITDHATLKGALSGLDTGLARGVLTVDDAPDTPGHTVALATYEGAPRRPAVRLHPKEPSLITHSSGTTGIPKLAVHCPYAMWNRLVPQKALGRSTRGEPAALHMSYVHSRFYHLLGVLLHFGSPLLLLVDPDPAHAGPLLAAHRPGIVETHPNTFVLWEDLATAPGAPLSNVRAYGSTFDAIHPRTVRRLLGASRRRAPHLVQLYGQSETGPVVFRRHGRGDAGRASGRRVGNAIPGFTRIRVVDERGRKCPPGTPGAIEARTRGRILTYLGAPELYARQVDRGWWRMGDMGYQDRWGGLYLIDREVDQIPALDSNLEIEDTLLSRLGELREVVIVAGPDERPVPLVCTRGDEPLEDGRWQRATADLPGMSAPVHCRFQDLPRTGTWKIKRLEIARLLACGELPTLSPARAGG</sequence>
<dbReference type="PROSITE" id="PS00455">
    <property type="entry name" value="AMP_BINDING"/>
    <property type="match status" value="2"/>
</dbReference>
<feature type="domain" description="AMP-dependent synthetase/ligase" evidence="2">
    <location>
        <begin position="548"/>
        <end position="920"/>
    </location>
</feature>
<reference evidence="4 5" key="1">
    <citation type="journal article" date="2010" name="J. Bacteriol.">
        <title>Genome sequence of the milbemycin-producing bacterium Streptomyces bingchenggensis.</title>
        <authorList>
            <person name="Wang X.J."/>
            <person name="Yan Y.J."/>
            <person name="Zhang B."/>
            <person name="An J."/>
            <person name="Wang J.J."/>
            <person name="Tian J."/>
            <person name="Jiang L."/>
            <person name="Chen Y.H."/>
            <person name="Huang S.X."/>
            <person name="Yin M."/>
            <person name="Zhang J."/>
            <person name="Gao A.L."/>
            <person name="Liu C.X."/>
            <person name="Zhu Z.X."/>
            <person name="Xiang W.S."/>
        </authorList>
    </citation>
    <scope>NUCLEOTIDE SEQUENCE [LARGE SCALE GENOMIC DNA]</scope>
    <source>
        <strain evidence="4 5">BCW-1</strain>
    </source>
</reference>
<dbReference type="GO" id="GO:0016878">
    <property type="term" value="F:acid-thiol ligase activity"/>
    <property type="evidence" value="ECO:0007669"/>
    <property type="project" value="TreeGrafter"/>
</dbReference>
<feature type="domain" description="AMP-dependent synthetase/ligase" evidence="2">
    <location>
        <begin position="21"/>
        <end position="362"/>
    </location>
</feature>
<dbReference type="AlphaFoldDB" id="D7CFM5"/>
<dbReference type="InterPro" id="IPR025110">
    <property type="entry name" value="AMP-bd_C"/>
</dbReference>
<gene>
    <name evidence="4" type="ordered locus">SBI_01640</name>
</gene>
<evidence type="ECO:0000313" key="5">
    <source>
        <dbReference type="Proteomes" id="UP000000377"/>
    </source>
</evidence>
<name>D7CFM5_STRBB</name>
<dbReference type="Gene3D" id="3.30.300.30">
    <property type="match status" value="1"/>
</dbReference>
<dbReference type="KEGG" id="sbh:SBI_01640"/>
<organism evidence="4 5">
    <name type="scientific">Streptomyces bingchenggensis (strain BCW-1)</name>
    <dbReference type="NCBI Taxonomy" id="749414"/>
    <lineage>
        <taxon>Bacteria</taxon>
        <taxon>Bacillati</taxon>
        <taxon>Actinomycetota</taxon>
        <taxon>Actinomycetes</taxon>
        <taxon>Kitasatosporales</taxon>
        <taxon>Streptomycetaceae</taxon>
        <taxon>Streptomyces</taxon>
    </lineage>
</organism>
<dbReference type="GO" id="GO:0044550">
    <property type="term" value="P:secondary metabolite biosynthetic process"/>
    <property type="evidence" value="ECO:0007669"/>
    <property type="project" value="TreeGrafter"/>
</dbReference>
<dbReference type="HOGENOM" id="CLU_288840_0_0_11"/>
<keyword evidence="5" id="KW-1185">Reference proteome</keyword>
<dbReference type="eggNOG" id="COG0365">
    <property type="taxonomic scope" value="Bacteria"/>
</dbReference>
<dbReference type="PANTHER" id="PTHR43352">
    <property type="entry name" value="ACETYL-COA SYNTHETASE"/>
    <property type="match status" value="1"/>
</dbReference>
<dbReference type="RefSeq" id="WP_014174240.1">
    <property type="nucleotide sequence ID" value="NC_016582.1"/>
</dbReference>
<dbReference type="InterPro" id="IPR045851">
    <property type="entry name" value="AMP-bd_C_sf"/>
</dbReference>